<evidence type="ECO:0000256" key="4">
    <source>
        <dbReference type="ARBA" id="ARBA00022475"/>
    </source>
</evidence>
<evidence type="ECO:0000256" key="12">
    <source>
        <dbReference type="SAM" id="MobiDB-lite"/>
    </source>
</evidence>
<dbReference type="GO" id="GO:0005886">
    <property type="term" value="C:plasma membrane"/>
    <property type="evidence" value="ECO:0007669"/>
    <property type="project" value="UniProtKB-SubCell"/>
</dbReference>
<feature type="transmembrane region" description="Helical" evidence="13">
    <location>
        <begin position="549"/>
        <end position="571"/>
    </location>
</feature>
<evidence type="ECO:0000256" key="8">
    <source>
        <dbReference type="ARBA" id="ARBA00022989"/>
    </source>
</evidence>
<dbReference type="PROSITE" id="PS01186">
    <property type="entry name" value="EGF_2"/>
    <property type="match status" value="1"/>
</dbReference>
<dbReference type="Pfam" id="PF25021">
    <property type="entry name" value="TEN_NHL"/>
    <property type="match status" value="1"/>
</dbReference>
<feature type="region of interest" description="Disordered" evidence="12">
    <location>
        <begin position="1"/>
        <end position="33"/>
    </location>
</feature>
<feature type="region of interest" description="Disordered" evidence="12">
    <location>
        <begin position="131"/>
        <end position="169"/>
    </location>
</feature>
<dbReference type="Pfam" id="PF24329">
    <property type="entry name" value="FN-plug_TEN1-4"/>
    <property type="match status" value="1"/>
</dbReference>
<dbReference type="CDD" id="cd00054">
    <property type="entry name" value="EGF_CA"/>
    <property type="match status" value="1"/>
</dbReference>
<dbReference type="PANTHER" id="PTHR11219">
    <property type="entry name" value="TENEURIN AND N-ACETYLGLUCOSAMINE-1-PHOSPHODIESTER ALPHA-N-ACETYLGLUCOSAMINIDASE"/>
    <property type="match status" value="1"/>
</dbReference>
<dbReference type="CDD" id="cd05819">
    <property type="entry name" value="NHL"/>
    <property type="match status" value="1"/>
</dbReference>
<evidence type="ECO:0000313" key="15">
    <source>
        <dbReference type="EMBL" id="PAV86445.1"/>
    </source>
</evidence>
<comment type="caution">
    <text evidence="11">Lacks conserved residue(s) required for the propagation of feature annotation.</text>
</comment>
<comment type="caution">
    <text evidence="15">The sequence shown here is derived from an EMBL/GenBank/DDBJ whole genome shotgun (WGS) entry which is preliminary data.</text>
</comment>
<evidence type="ECO:0000256" key="9">
    <source>
        <dbReference type="ARBA" id="ARBA00023136"/>
    </source>
</evidence>
<keyword evidence="4" id="KW-1003">Cell membrane</keyword>
<keyword evidence="7" id="KW-0677">Repeat</keyword>
<evidence type="ECO:0000313" key="16">
    <source>
        <dbReference type="Proteomes" id="UP000218231"/>
    </source>
</evidence>
<dbReference type="InterPro" id="IPR057627">
    <property type="entry name" value="FN-plug_TEN1-4"/>
</dbReference>
<keyword evidence="8 13" id="KW-1133">Transmembrane helix</keyword>
<dbReference type="GO" id="GO:0008045">
    <property type="term" value="P:motor neuron axon guidance"/>
    <property type="evidence" value="ECO:0007669"/>
    <property type="project" value="TreeGrafter"/>
</dbReference>
<dbReference type="InterPro" id="IPR051216">
    <property type="entry name" value="Teneurin"/>
</dbReference>
<dbReference type="PROSITE" id="PS50026">
    <property type="entry name" value="EGF_3"/>
    <property type="match status" value="1"/>
</dbReference>
<dbReference type="Gene3D" id="2.10.25.10">
    <property type="entry name" value="Laminin"/>
    <property type="match status" value="2"/>
</dbReference>
<dbReference type="InterPro" id="IPR000742">
    <property type="entry name" value="EGF"/>
</dbReference>
<keyword evidence="16" id="KW-1185">Reference proteome</keyword>
<organism evidence="15 16">
    <name type="scientific">Diploscapter pachys</name>
    <dbReference type="NCBI Taxonomy" id="2018661"/>
    <lineage>
        <taxon>Eukaryota</taxon>
        <taxon>Metazoa</taxon>
        <taxon>Ecdysozoa</taxon>
        <taxon>Nematoda</taxon>
        <taxon>Chromadorea</taxon>
        <taxon>Rhabditida</taxon>
        <taxon>Rhabditina</taxon>
        <taxon>Rhabditomorpha</taxon>
        <taxon>Rhabditoidea</taxon>
        <taxon>Rhabditidae</taxon>
        <taxon>Diploscapter</taxon>
    </lineage>
</organism>
<dbReference type="InterPro" id="IPR056822">
    <property type="entry name" value="TEN_NHL"/>
</dbReference>
<evidence type="ECO:0000256" key="11">
    <source>
        <dbReference type="PROSITE-ProRule" id="PRU00076"/>
    </source>
</evidence>
<dbReference type="PROSITE" id="PS00022">
    <property type="entry name" value="EGF_1"/>
    <property type="match status" value="1"/>
</dbReference>
<evidence type="ECO:0000256" key="1">
    <source>
        <dbReference type="ARBA" id="ARBA00004167"/>
    </source>
</evidence>
<dbReference type="Pfam" id="PF25023">
    <property type="entry name" value="TEN_YD-shell"/>
    <property type="match status" value="1"/>
</dbReference>
<evidence type="ECO:0000256" key="13">
    <source>
        <dbReference type="SAM" id="Phobius"/>
    </source>
</evidence>
<keyword evidence="10" id="KW-1015">Disulfide bond</keyword>
<feature type="compositionally biased region" description="Pro residues" evidence="12">
    <location>
        <begin position="1"/>
        <end position="13"/>
    </location>
</feature>
<comment type="subcellular location">
    <subcellularLocation>
        <location evidence="2">Cell membrane</location>
    </subcellularLocation>
    <subcellularLocation>
        <location evidence="1">Membrane</location>
        <topology evidence="1">Single-pass membrane protein</topology>
    </subcellularLocation>
</comment>
<accession>A0A2A2LK21</accession>
<dbReference type="Pfam" id="PF15636">
    <property type="entry name" value="Tox-GHH"/>
    <property type="match status" value="1"/>
</dbReference>
<keyword evidence="9 13" id="KW-0472">Membrane</keyword>
<keyword evidence="6 13" id="KW-0812">Transmembrane</keyword>
<dbReference type="InterPro" id="IPR056823">
    <property type="entry name" value="TEN-like_YD-shell"/>
</dbReference>
<evidence type="ECO:0000259" key="14">
    <source>
        <dbReference type="PROSITE" id="PS50026"/>
    </source>
</evidence>
<reference evidence="15 16" key="1">
    <citation type="journal article" date="2017" name="Curr. Biol.">
        <title>Genome architecture and evolution of a unichromosomal asexual nematode.</title>
        <authorList>
            <person name="Fradin H."/>
            <person name="Zegar C."/>
            <person name="Gutwein M."/>
            <person name="Lucas J."/>
            <person name="Kovtun M."/>
            <person name="Corcoran D."/>
            <person name="Baugh L.R."/>
            <person name="Kiontke K."/>
            <person name="Gunsalus K."/>
            <person name="Fitch D.H."/>
            <person name="Piano F."/>
        </authorList>
    </citation>
    <scope>NUCLEOTIDE SEQUENCE [LARGE SCALE GENOMIC DNA]</scope>
    <source>
        <strain evidence="15">PF1309</strain>
    </source>
</reference>
<evidence type="ECO:0000256" key="3">
    <source>
        <dbReference type="ARBA" id="ARBA00009385"/>
    </source>
</evidence>
<dbReference type="InterPro" id="IPR056820">
    <property type="entry name" value="TEN_TTR-like"/>
</dbReference>
<dbReference type="InterPro" id="IPR011042">
    <property type="entry name" value="6-blade_b-propeller_TolB-like"/>
</dbReference>
<gene>
    <name evidence="15" type="ORF">WR25_18655</name>
</gene>
<dbReference type="FunFam" id="2.10.25.10:FF:000013">
    <property type="entry name" value="Teneurin transmembrane protein 4"/>
    <property type="match status" value="1"/>
</dbReference>
<dbReference type="Pfam" id="PF25020">
    <property type="entry name" value="TTR_TEN1-4"/>
    <property type="match status" value="1"/>
</dbReference>
<feature type="compositionally biased region" description="Polar residues" evidence="12">
    <location>
        <begin position="131"/>
        <end position="146"/>
    </location>
</feature>
<dbReference type="Pfam" id="PF23093">
    <property type="entry name" value="GBD_Tenm3"/>
    <property type="match status" value="1"/>
</dbReference>
<dbReference type="OrthoDB" id="442731at2759"/>
<dbReference type="Gene3D" id="2.120.10.30">
    <property type="entry name" value="TolB, C-terminal domain"/>
    <property type="match status" value="1"/>
</dbReference>
<dbReference type="InterPro" id="IPR028916">
    <property type="entry name" value="Tox-GHH_dom"/>
</dbReference>
<dbReference type="InterPro" id="IPR057629">
    <property type="entry name" value="Teneurin1-4_GBD"/>
</dbReference>
<evidence type="ECO:0000256" key="2">
    <source>
        <dbReference type="ARBA" id="ARBA00004236"/>
    </source>
</evidence>
<feature type="domain" description="EGF-like" evidence="14">
    <location>
        <begin position="429"/>
        <end position="463"/>
    </location>
</feature>
<comment type="similarity">
    <text evidence="3">Belongs to the tenascin family. Teneurin subfamily.</text>
</comment>
<dbReference type="STRING" id="2018661.A0A2A2LK21"/>
<evidence type="ECO:0000256" key="10">
    <source>
        <dbReference type="ARBA" id="ARBA00023157"/>
    </source>
</evidence>
<dbReference type="Proteomes" id="UP000218231">
    <property type="component" value="Unassembled WGS sequence"/>
</dbReference>
<dbReference type="SMART" id="SM00181">
    <property type="entry name" value="EGF"/>
    <property type="match status" value="3"/>
</dbReference>
<sequence>MRPPPKWLPPEPPSAQVAADRFESNYEDPEDMNRNHDATRAFLLQTAPGQSTDHHSYEMSLSKQRASVEALEPNEWSNSNERVLHKNAEGHYFIPPSSVRTSTSNVSPSTSRYMDQCNAVPHQIRVSYNEGASTTLLKPSNSSLTYPQKRRSKMSSNIPEPKKPSPSECRSPFNTCTTILAAALTIAILIIAFLLLRGPSYVYTEYSPTAGNSDPLPNSIDLSTLRPLPTVINLNERIEADVLPKHLATTEIFIPTASRIMFNVSLGGSAQLALLSRHFVPPTLAYHDFLLPLRAETPATTYKILERKARRHVNSIQNPQLSVVHEQFMLTGKHYLTIVNDRNRVEPLSIVVSQVNDKSSGKDPAKSGCQHNCHSHGECIDGVCKCSSSYRGQFCEEAVCPVLCSGNGVFSGGQCVCFPGYKGRECDLRTTWCEVADCNGHGRCTAEGVCKCDDPEWTGDACEKRACPHPTCNDRHMDSNVEFSEVSALQKGNAIVPMAGEVTIARFLLTSSLRNELRNRHRPAPYNLKDQIRTKMGRKRISLRRKTRGINAVGMVPSMVKAAIATMVGLVQTVKISSVASVKMVSAIVAYVLATLVGWVLRAPFDNAPLGARSMVAVIRTVPVCAKKDGMAMDVSWKDVQMRALEVESVYSDGQWKCLCINGKFGSDCSISIELEEQCEDGSDNDHDGLTDCDDPECCSVEYCKQESFCQASLSPSDVLLRLPTIQNAPFYDRVQFLVKNDSVQNYAEPKQYDPNMAAVVRGRVLWRGSGEQNNEFLPLMGVRVSDANHPLYGFTLSRSDGYFDLLVNGGRSVSLVFMRNQFQRERRTVFVPPNAFLLLDDVVMGRDKEALPIPPARPNCTPSLRKLPEVVVRPAWKIADHPISSSRRSGVFTDTRNLVESFQLADTSVNLVYDSSRASSSHSTLIFNLLDSKPDESLKIVHVKVKIAGRLFHEKLAPKTNLTYTFEWDKQNAYRQYEYGLVPAEASIGYEYQNCDRAKELVWIRRSAKMQGAISRTFEASAWSLDIHHHLDSVHGILEFGNGDVRFLKEDGKVGSTILGSKARRNLDCDSSCNTKSDDVQLFRPTALANGLDGSVFVGDHNLIRHFSPGTGFVRTILSLSQADTSHSYYLAVHPSDGSLYVSLPLKKQIWKIANLESDQVQNNYEVIVGDGAACVGVSDSCGDGGPASQAQLFFPKGIAFDRNGNIFVADGRRLRVVDASGFIRSINNVSPEGPPSCDSAYFGSSIGSLKLEWPSSLSIHRSSGLLYVLDSNIVYELDPEQDTSKVLIGVFPTCPNSTSLPVKNAKDIVVSPEGNLFVLESDGKKINQVRTFSPEMNSLSLFSGGQSACSCDTSSCLCDENDKSELSASSIQFNAPSSISIDSLGNVFIADSGNAKIKKIHEKSLKFDPIRREFSIPDPDTNELFLFNRHGQHISTQSLISGRAIYNFTYDVETKLGKLTAVHGAGGLLLRVIRVNDSAVQLEAPSGQRTTLTIDPYDQTLTSIQQGTREPVRFAYSNGGLMLMKTQKGGDTVAFEYDENGKIKKFVKDSEIWSLDEGNVINNRISTDIKRNGKRHARITVRPEEESFYGEDGAWSRASFMGEGMQLTIENVTSVLHQGSSQLHDEKVLLKKRTTIGAIQNPNRRSLSTKWDWKYFTKVDDQRRVAEVNGVNVYSLVYNRKNNTESVLLKNDEPLFNVEYSEYGSIKKIYQPLEESDNFKVAEVSINYDSLGRRSEISWGERKISEKYDRQNRMTEKTQKDGDSWKFTYSKSLKNPEIAEFNGRKYSIKYDNRGELREISTPSGENHYFSRTPVGNGIFVLKRRYPFTKKPFMLAIDENKNILEWMSTDEQHHVLVVRDDFGREITKFENGVEFSASCWDRSGKALCLKSQDFSTSSILQGPLIVLQENSHAVQNRKITSSFAYEYDDLLRVLSMTYDEKFGTLSEIAGFEIMRESNVQRIVGNKILYETVYDEYREPKERKISIGDIRIQSSVKKSASGKIIEEVWTTQNGDEVRKLEYGQNGFITKASISDKSYQMSYSEDGYLNSFNDLSFEYHPGGVMKRAAENYTVDGNGWVSKRGKTLLSYDAYGRISWAKMHQNTWHFGYDNHHRLMSINKDGATIFLFYGLPNLPDKVSHFVLPTSPAVSTIFYTEDGAPFSALHNGYRYALATDSDSSLRYILSESGLEKRVEYDPLGRIVEDTNSQIWMPIGFRGGIDIPELDVSIVKGRPLDVSTGRYLSFSPEALIPSINCLGPLDLFSDRICNTNSIPTDIPSWLKIAGFSQSLLPSPSIGLLHLPYSPLSSRLYSSLEDRFELFSQLSSLRPSALLDPSGTASLPFEEPKWALDDATFSYLFLLDTSGNMTKVLPTPILSKDEVEILRALFEPNSVEIDWQVFTSGRERHFVRSDAIPNSITSSAHPQFTIVVSKKSVEVRNAKAKMTVHFEAEKDSIEKDLLDELKKKESRSAWISEKKSAERGEKTRHNWTDAQKRELISRIAVRGFASKWAGPLSTKNPRFTPIFLWEFSETPN</sequence>
<dbReference type="Pfam" id="PF25024">
    <property type="entry name" value="EGF_TEN"/>
    <property type="match status" value="1"/>
</dbReference>
<name>A0A2A2LK21_9BILA</name>
<dbReference type="EMBL" id="LIAE01006664">
    <property type="protein sequence ID" value="PAV86445.1"/>
    <property type="molecule type" value="Genomic_DNA"/>
</dbReference>
<evidence type="ECO:0000256" key="5">
    <source>
        <dbReference type="ARBA" id="ARBA00022536"/>
    </source>
</evidence>
<dbReference type="SUPFAM" id="SSF63825">
    <property type="entry name" value="YWTD domain"/>
    <property type="match status" value="1"/>
</dbReference>
<evidence type="ECO:0000256" key="7">
    <source>
        <dbReference type="ARBA" id="ARBA00022737"/>
    </source>
</evidence>
<dbReference type="Gene3D" id="2.180.10.10">
    <property type="entry name" value="RHS repeat-associated core"/>
    <property type="match status" value="1"/>
</dbReference>
<dbReference type="PANTHER" id="PTHR11219:SF69">
    <property type="entry name" value="TENEURIN-A"/>
    <property type="match status" value="1"/>
</dbReference>
<evidence type="ECO:0000256" key="6">
    <source>
        <dbReference type="ARBA" id="ARBA00022692"/>
    </source>
</evidence>
<keyword evidence="5 11" id="KW-0245">EGF-like domain</keyword>
<protein>
    <recommendedName>
        <fullName evidence="14">EGF-like domain-containing protein</fullName>
    </recommendedName>
</protein>
<proteinExistence type="inferred from homology"/>